<name>A0A239DNC6_9FLAO</name>
<dbReference type="Proteomes" id="UP000198379">
    <property type="component" value="Unassembled WGS sequence"/>
</dbReference>
<organism evidence="1 2">
    <name type="scientific">Dokdonia pacifica</name>
    <dbReference type="NCBI Taxonomy" id="1627892"/>
    <lineage>
        <taxon>Bacteria</taxon>
        <taxon>Pseudomonadati</taxon>
        <taxon>Bacteroidota</taxon>
        <taxon>Flavobacteriia</taxon>
        <taxon>Flavobacteriales</taxon>
        <taxon>Flavobacteriaceae</taxon>
        <taxon>Dokdonia</taxon>
    </lineage>
</organism>
<proteinExistence type="predicted"/>
<dbReference type="InterPro" id="IPR022385">
    <property type="entry name" value="Rhs_assc_core"/>
</dbReference>
<accession>A0A239DNC6</accession>
<reference evidence="1 2" key="1">
    <citation type="submission" date="2017-06" db="EMBL/GenBank/DDBJ databases">
        <authorList>
            <person name="Kim H.J."/>
            <person name="Triplett B.A."/>
        </authorList>
    </citation>
    <scope>NUCLEOTIDE SEQUENCE [LARGE SCALE GENOMIC DNA]</scope>
    <source>
        <strain evidence="1 2">DSM 25597</strain>
    </source>
</reference>
<protein>
    <submittedName>
        <fullName evidence="1">RHS repeat-associated core domain-containing protein</fullName>
    </submittedName>
</protein>
<sequence length="705" mass="78962">NGTTVATHTMTQNFPSLVGDMVMYDEGTQISSLNLYATTIEKSLQKVDYAYNVRGWLTDINDINDNSTERDLFNFHLNYDSKEGMTATGSITPLYNGNISQTMWNTANTDNQTRAYGYAYDDLNRINAGFSRNGVNYNDVDSYSLINVSYDKNGNIGGLERLGYISSSSSGIMDDLTYTYNGNQLLSVTENSQSTIKKQGFYDGNTSGNDYQYDVNGNMIEDLNKGIGNIDYNHLNLPETVTINTIDAEQTAQQGTINYIYDATGVKLAKVVNDVNQNSTITTYYAGGYIYENNNGVEQLKMFPHPEGYVEPVYGTSKSIQKFSSISQTTSFSTYQYAFNYTDHLGNVRLTYADSDGDGAIKPSSEIISEKHYYPFGLQQKGYNETITSNVNSFANNFNYNGKEFNEELKLNWHDYGARNYDASIGRWMNIDFFANQYNSYSPYVYTLNNPVKFVDKDGRIVRDPDGNIVFTETGSHIYFQTSSPEIIGQTSDGNVTYGYWKSKYNTGNIYANNGTAIRAYQYTHSEYVIETRSPTGEVIDRKVDEVNNLGFDNPNAANAGINCTTNCHGMTFTSSRLWLQIDQVKEIVENDGLELTEESLADIAVFHDGIGKDVHSATRNESGTYDDNSGMLVSQYGRSLQEASRGFSGEGKLKASTARKKRSVSFFKKVDDKVFDTEFGSVKNGVRTITNQEEISEFVKLIKE</sequence>
<evidence type="ECO:0000313" key="1">
    <source>
        <dbReference type="EMBL" id="SNS33960.1"/>
    </source>
</evidence>
<dbReference type="Gene3D" id="2.180.10.10">
    <property type="entry name" value="RHS repeat-associated core"/>
    <property type="match status" value="1"/>
</dbReference>
<gene>
    <name evidence="1" type="ORF">SAMN06265376_111111</name>
</gene>
<keyword evidence="2" id="KW-1185">Reference proteome</keyword>
<feature type="non-terminal residue" evidence="1">
    <location>
        <position position="1"/>
    </location>
</feature>
<dbReference type="EMBL" id="FZNY01000011">
    <property type="protein sequence ID" value="SNS33960.1"/>
    <property type="molecule type" value="Genomic_DNA"/>
</dbReference>
<evidence type="ECO:0000313" key="2">
    <source>
        <dbReference type="Proteomes" id="UP000198379"/>
    </source>
</evidence>
<dbReference type="RefSeq" id="WP_317044300.1">
    <property type="nucleotide sequence ID" value="NZ_FZNY01000011.1"/>
</dbReference>
<dbReference type="AlphaFoldDB" id="A0A239DNC6"/>
<dbReference type="NCBIfam" id="TIGR03696">
    <property type="entry name" value="Rhs_assc_core"/>
    <property type="match status" value="1"/>
</dbReference>